<evidence type="ECO:0000313" key="2">
    <source>
        <dbReference type="Proteomes" id="UP000789702"/>
    </source>
</evidence>
<dbReference type="EMBL" id="CAJVPU010000158">
    <property type="protein sequence ID" value="CAG8442330.1"/>
    <property type="molecule type" value="Genomic_DNA"/>
</dbReference>
<name>A0ACA9JYB6_9GLOM</name>
<keyword evidence="2" id="KW-1185">Reference proteome</keyword>
<organism evidence="1 2">
    <name type="scientific">Dentiscutata heterogama</name>
    <dbReference type="NCBI Taxonomy" id="1316150"/>
    <lineage>
        <taxon>Eukaryota</taxon>
        <taxon>Fungi</taxon>
        <taxon>Fungi incertae sedis</taxon>
        <taxon>Mucoromycota</taxon>
        <taxon>Glomeromycotina</taxon>
        <taxon>Glomeromycetes</taxon>
        <taxon>Diversisporales</taxon>
        <taxon>Gigasporaceae</taxon>
        <taxon>Dentiscutata</taxon>
    </lineage>
</organism>
<dbReference type="Proteomes" id="UP000789702">
    <property type="component" value="Unassembled WGS sequence"/>
</dbReference>
<evidence type="ECO:0000313" key="1">
    <source>
        <dbReference type="EMBL" id="CAG8442330.1"/>
    </source>
</evidence>
<proteinExistence type="predicted"/>
<reference evidence="1" key="1">
    <citation type="submission" date="2021-06" db="EMBL/GenBank/DDBJ databases">
        <authorList>
            <person name="Kallberg Y."/>
            <person name="Tangrot J."/>
            <person name="Rosling A."/>
        </authorList>
    </citation>
    <scope>NUCLEOTIDE SEQUENCE</scope>
    <source>
        <strain evidence="1">IL203A</strain>
    </source>
</reference>
<protein>
    <submittedName>
        <fullName evidence="1">13819_t:CDS:1</fullName>
    </submittedName>
</protein>
<comment type="caution">
    <text evidence="1">The sequence shown here is derived from an EMBL/GenBank/DDBJ whole genome shotgun (WGS) entry which is preliminary data.</text>
</comment>
<accession>A0ACA9JYB6</accession>
<sequence length="43" mass="4875">MPKLKRMFGSHVTQARSLNHYSFGVSVASIKANKKCLIRIEVK</sequence>
<gene>
    <name evidence="1" type="ORF">DHETER_LOCUS345</name>
</gene>